<dbReference type="KEGG" id="msv:Mesil_3216"/>
<proteinExistence type="predicted"/>
<feature type="transmembrane region" description="Helical" evidence="8">
    <location>
        <begin position="438"/>
        <end position="456"/>
    </location>
</feature>
<dbReference type="PRINTS" id="PR01434">
    <property type="entry name" value="NADHDHGNASE5"/>
</dbReference>
<reference evidence="10 12" key="1">
    <citation type="journal article" date="2010" name="Stand. Genomic Sci.">
        <title>Complete genome sequence of Meiothermus silvanus type strain (VI-R2).</title>
        <authorList>
            <person name="Sikorski J."/>
            <person name="Tindall B.J."/>
            <person name="Lowry S."/>
            <person name="Lucas S."/>
            <person name="Nolan M."/>
            <person name="Copeland A."/>
            <person name="Glavina Del Rio T."/>
            <person name="Tice H."/>
            <person name="Cheng J.F."/>
            <person name="Han C."/>
            <person name="Pitluck S."/>
            <person name="Liolios K."/>
            <person name="Ivanova N."/>
            <person name="Mavromatis K."/>
            <person name="Mikhailova N."/>
            <person name="Pati A."/>
            <person name="Goodwin L."/>
            <person name="Chen A."/>
            <person name="Palaniappan K."/>
            <person name="Land M."/>
            <person name="Hauser L."/>
            <person name="Chang Y.J."/>
            <person name="Jeffries C.D."/>
            <person name="Rohde M."/>
            <person name="Goker M."/>
            <person name="Woyke T."/>
            <person name="Bristow J."/>
            <person name="Eisen J.A."/>
            <person name="Markowitz V."/>
            <person name="Hugenholtz P."/>
            <person name="Kyrpides N.C."/>
            <person name="Klenk H.P."/>
            <person name="Lapidus A."/>
        </authorList>
    </citation>
    <scope>NUCLEOTIDE SEQUENCE [LARGE SCALE GENOMIC DNA]</scope>
    <source>
        <strain evidence="12">ATCC 700542 / DSM 9946 / VI-R2</strain>
        <strain evidence="10">DSM 9946</strain>
        <plasmid evidence="12">Plasmid pMESIL01</plasmid>
    </source>
</reference>
<dbReference type="PANTHER" id="PTHR42682:SF5">
    <property type="entry name" value="HYDROGENASE-4 COMPONENT F"/>
    <property type="match status" value="1"/>
</dbReference>
<evidence type="ECO:0000256" key="8">
    <source>
        <dbReference type="SAM" id="Phobius"/>
    </source>
</evidence>
<evidence type="ECO:0000256" key="7">
    <source>
        <dbReference type="RuleBase" id="RU000320"/>
    </source>
</evidence>
<evidence type="ECO:0000259" key="9">
    <source>
        <dbReference type="Pfam" id="PF00361"/>
    </source>
</evidence>
<dbReference type="PANTHER" id="PTHR42682">
    <property type="entry name" value="HYDROGENASE-4 COMPONENT F"/>
    <property type="match status" value="1"/>
</dbReference>
<evidence type="ECO:0000256" key="4">
    <source>
        <dbReference type="ARBA" id="ARBA00022989"/>
    </source>
</evidence>
<dbReference type="AlphaFoldDB" id="D7BIN1"/>
<geneLocation type="plasmid" evidence="10 12">
    <name>pMESIL01</name>
</geneLocation>
<dbReference type="KEGG" id="msv:Mesil_3431"/>
<feature type="transmembrane region" description="Helical" evidence="8">
    <location>
        <begin position="343"/>
        <end position="364"/>
    </location>
</feature>
<dbReference type="eggNOG" id="COG0651">
    <property type="taxonomic scope" value="Bacteria"/>
</dbReference>
<feature type="transmembrane region" description="Helical" evidence="8">
    <location>
        <begin position="282"/>
        <end position="305"/>
    </location>
</feature>
<organism evidence="10 12">
    <name type="scientific">Allomeiothermus silvanus (strain ATCC 700542 / DSM 9946 / NBRC 106475 / NCIMB 13440 / VI-R2)</name>
    <name type="common">Thermus silvanus</name>
    <dbReference type="NCBI Taxonomy" id="526227"/>
    <lineage>
        <taxon>Bacteria</taxon>
        <taxon>Thermotogati</taxon>
        <taxon>Deinococcota</taxon>
        <taxon>Deinococci</taxon>
        <taxon>Thermales</taxon>
        <taxon>Thermaceae</taxon>
        <taxon>Allomeiothermus</taxon>
    </lineage>
</organism>
<evidence type="ECO:0000313" key="10">
    <source>
        <dbReference type="EMBL" id="ADH65037.1"/>
    </source>
</evidence>
<dbReference type="EMBL" id="CP002043">
    <property type="protein sequence ID" value="ADH65240.1"/>
    <property type="molecule type" value="Genomic_DNA"/>
</dbReference>
<feature type="transmembrane region" description="Helical" evidence="8">
    <location>
        <begin position="223"/>
        <end position="241"/>
    </location>
</feature>
<feature type="transmembrane region" description="Helical" evidence="8">
    <location>
        <begin position="253"/>
        <end position="275"/>
    </location>
</feature>
<keyword evidence="5" id="KW-0560">Oxidoreductase</keyword>
<keyword evidence="4 8" id="KW-1133">Transmembrane helix</keyword>
<dbReference type="GO" id="GO:0016491">
    <property type="term" value="F:oxidoreductase activity"/>
    <property type="evidence" value="ECO:0007669"/>
    <property type="project" value="UniProtKB-KW"/>
</dbReference>
<name>D7BIN1_ALLS1</name>
<dbReference type="RefSeq" id="WP_013159563.1">
    <property type="nucleotide sequence ID" value="NC_014213.1"/>
</dbReference>
<dbReference type="EMBL" id="CP002043">
    <property type="protein sequence ID" value="ADH65037.1"/>
    <property type="molecule type" value="Genomic_DNA"/>
</dbReference>
<dbReference type="Pfam" id="PF00361">
    <property type="entry name" value="Proton_antipo_M"/>
    <property type="match status" value="1"/>
</dbReference>
<feature type="transmembrane region" description="Helical" evidence="8">
    <location>
        <begin position="185"/>
        <end position="211"/>
    </location>
</feature>
<evidence type="ECO:0000256" key="6">
    <source>
        <dbReference type="ARBA" id="ARBA00023136"/>
    </source>
</evidence>
<keyword evidence="3 7" id="KW-0812">Transmembrane</keyword>
<evidence type="ECO:0000313" key="12">
    <source>
        <dbReference type="Proteomes" id="UP000001916"/>
    </source>
</evidence>
<keyword evidence="12" id="KW-1185">Reference proteome</keyword>
<evidence type="ECO:0000256" key="5">
    <source>
        <dbReference type="ARBA" id="ARBA00023002"/>
    </source>
</evidence>
<feature type="transmembrane region" description="Helical" evidence="8">
    <location>
        <begin position="57"/>
        <end position="75"/>
    </location>
</feature>
<evidence type="ECO:0000256" key="3">
    <source>
        <dbReference type="ARBA" id="ARBA00022692"/>
    </source>
</evidence>
<dbReference type="HOGENOM" id="CLU_007100_10_1_0"/>
<protein>
    <submittedName>
        <fullName evidence="10">Hydrogenase 4 membrane component (E)</fullName>
    </submittedName>
</protein>
<reference evidence="10" key="2">
    <citation type="submission" date="2010-05" db="EMBL/GenBank/DDBJ databases">
        <title>The complete plasmid1 of Meiothermus silvanus DSM 9946.</title>
        <authorList>
            <consortium name="US DOE Joint Genome Institute (JGI-PGF)"/>
            <person name="Lucas S."/>
            <person name="Copeland A."/>
            <person name="Lapidus A."/>
            <person name="Glavina del Rio T."/>
            <person name="Dalin E."/>
            <person name="Tice H."/>
            <person name="Bruce D."/>
            <person name="Goodwin L."/>
            <person name="Pitluck S."/>
            <person name="Kyrpides N."/>
            <person name="Mavromatis K."/>
            <person name="Mikhailova N."/>
            <person name="Lowry S."/>
            <person name="Clum A."/>
            <person name="Brettin T."/>
            <person name="Detter J.C."/>
            <person name="Han C."/>
            <person name="Larimer F."/>
            <person name="Land M."/>
            <person name="Hauser L."/>
            <person name="Markowitz V."/>
            <person name="Cheng J.-F."/>
            <person name="Hugenholtz P."/>
            <person name="Woyke T."/>
            <person name="Wu D."/>
            <person name="Tindall B."/>
            <person name="Pomrenke H.G."/>
            <person name="Schneider S."/>
            <person name="Klenk H.-P."/>
            <person name="Eisen J.A."/>
        </authorList>
    </citation>
    <scope>NUCLEOTIDE SEQUENCE</scope>
    <source>
        <strain evidence="10">DSM 9946</strain>
        <plasmid evidence="10">pMESIL01</plasmid>
    </source>
</reference>
<keyword evidence="2" id="KW-1003">Cell membrane</keyword>
<feature type="transmembrane region" description="Helical" evidence="8">
    <location>
        <begin position="384"/>
        <end position="402"/>
    </location>
</feature>
<accession>D7BIN1</accession>
<evidence type="ECO:0000313" key="11">
    <source>
        <dbReference type="EMBL" id="ADH65240.1"/>
    </source>
</evidence>
<comment type="subcellular location">
    <subcellularLocation>
        <location evidence="1">Cell membrane</location>
        <topology evidence="1">Multi-pass membrane protein</topology>
    </subcellularLocation>
    <subcellularLocation>
        <location evidence="7">Membrane</location>
        <topology evidence="7">Multi-pass membrane protein</topology>
    </subcellularLocation>
</comment>
<evidence type="ECO:0000256" key="2">
    <source>
        <dbReference type="ARBA" id="ARBA00022475"/>
    </source>
</evidence>
<dbReference type="InterPro" id="IPR052175">
    <property type="entry name" value="ComplexI-like_HydComp"/>
</dbReference>
<dbReference type="OrthoDB" id="9807568at2"/>
<dbReference type="Proteomes" id="UP000001916">
    <property type="component" value="Plasmid pMESIL01"/>
</dbReference>
<gene>
    <name evidence="10" type="ORF">Mesil_3216</name>
    <name evidence="11" type="ORF">Mesil_3431</name>
</gene>
<evidence type="ECO:0000256" key="1">
    <source>
        <dbReference type="ARBA" id="ARBA00004651"/>
    </source>
</evidence>
<feature type="transmembrane region" description="Helical" evidence="8">
    <location>
        <begin position="141"/>
        <end position="165"/>
    </location>
</feature>
<dbReference type="GO" id="GO:0005886">
    <property type="term" value="C:plasma membrane"/>
    <property type="evidence" value="ECO:0007669"/>
    <property type="project" value="UniProtKB-SubCell"/>
</dbReference>
<sequence length="483" mass="51540">MLYLLLFLPLLPALYALREREIGRLAGSTAAGAALSLGLALLAHDPLAGPLRLDGVGLFYLLLTDCLFALVALYARAYFQAAQDGEAWRFYAAGNLFLFAMHGAYLAHNLGLLWIFVESSTLASALLVYHRGGARALEATWKYLMLGSVGIALGLIGVILVYALLGGATLDWQEARELVRKAEPAQLKLAFAFLLVGFGTKVGLFPLHAWLPDAHSEAPSPASALLSGTLLNVAFYALLRYTALLGSAGLFDFAAGLLQGFGLFSLLAAALFLFAQRDYKRLLAYSSMEHMGLAVYGLSLGVPWLAMLHTLFHSLIKTAAFLSAGNLLLAYQSKLIARVGAVYRAWPASAGLLVLSWLSLAGLPPFGLFYTEFQALFRSSPLSMGLYLLGLVGAFAGLLWPLSRMAFGEGPLLPHSGEGLPSGVPGPGLAREHPRPRTLVVVPAVLVALALILGLFPPTGVVERLAQTLLSPLIGGEVLSWKL</sequence>
<dbReference type="InterPro" id="IPR001750">
    <property type="entry name" value="ND/Mrp_TM"/>
</dbReference>
<keyword evidence="10" id="KW-0614">Plasmid</keyword>
<feature type="domain" description="NADH:quinone oxidoreductase/Mrp antiporter transmembrane" evidence="9">
    <location>
        <begin position="107"/>
        <end position="392"/>
    </location>
</feature>
<keyword evidence="6 8" id="KW-0472">Membrane</keyword>